<accession>A0AAV4P0W7</accession>
<protein>
    <submittedName>
        <fullName evidence="2">Uncharacterized protein</fullName>
    </submittedName>
</protein>
<feature type="region of interest" description="Disordered" evidence="1">
    <location>
        <begin position="34"/>
        <end position="53"/>
    </location>
</feature>
<sequence>MLITRRWKTDKQTFHQITSDSRIRYRKEEKKKNLAVSNTSGIPKQCDGIHGHGSSGKTNAIQFAKRGIHYDDPLLMSVREINIDYVLRNAKRTRNASQNAVRVNGINTRLPELLMD</sequence>
<name>A0AAV4P0W7_9ARAC</name>
<comment type="caution">
    <text evidence="2">The sequence shown here is derived from an EMBL/GenBank/DDBJ whole genome shotgun (WGS) entry which is preliminary data.</text>
</comment>
<reference evidence="2 3" key="1">
    <citation type="submission" date="2021-06" db="EMBL/GenBank/DDBJ databases">
        <title>Caerostris darwini draft genome.</title>
        <authorList>
            <person name="Kono N."/>
            <person name="Arakawa K."/>
        </authorList>
    </citation>
    <scope>NUCLEOTIDE SEQUENCE [LARGE SCALE GENOMIC DNA]</scope>
</reference>
<dbReference type="Proteomes" id="UP001054837">
    <property type="component" value="Unassembled WGS sequence"/>
</dbReference>
<evidence type="ECO:0000313" key="3">
    <source>
        <dbReference type="Proteomes" id="UP001054837"/>
    </source>
</evidence>
<keyword evidence="3" id="KW-1185">Reference proteome</keyword>
<dbReference type="AlphaFoldDB" id="A0AAV4P0W7"/>
<organism evidence="2 3">
    <name type="scientific">Caerostris darwini</name>
    <dbReference type="NCBI Taxonomy" id="1538125"/>
    <lineage>
        <taxon>Eukaryota</taxon>
        <taxon>Metazoa</taxon>
        <taxon>Ecdysozoa</taxon>
        <taxon>Arthropoda</taxon>
        <taxon>Chelicerata</taxon>
        <taxon>Arachnida</taxon>
        <taxon>Araneae</taxon>
        <taxon>Araneomorphae</taxon>
        <taxon>Entelegynae</taxon>
        <taxon>Araneoidea</taxon>
        <taxon>Araneidae</taxon>
        <taxon>Caerostris</taxon>
    </lineage>
</organism>
<evidence type="ECO:0000256" key="1">
    <source>
        <dbReference type="SAM" id="MobiDB-lite"/>
    </source>
</evidence>
<dbReference type="EMBL" id="BPLQ01002192">
    <property type="protein sequence ID" value="GIX89549.1"/>
    <property type="molecule type" value="Genomic_DNA"/>
</dbReference>
<proteinExistence type="predicted"/>
<gene>
    <name evidence="2" type="ORF">CDAR_562951</name>
</gene>
<evidence type="ECO:0000313" key="2">
    <source>
        <dbReference type="EMBL" id="GIX89549.1"/>
    </source>
</evidence>